<accession>A0A835LK88</accession>
<comment type="caution">
    <text evidence="1">The sequence shown here is derived from an EMBL/GenBank/DDBJ whole genome shotgun (WGS) entry which is preliminary data.</text>
</comment>
<dbReference type="Proteomes" id="UP000631114">
    <property type="component" value="Unassembled WGS sequence"/>
</dbReference>
<evidence type="ECO:0000313" key="1">
    <source>
        <dbReference type="EMBL" id="KAF9598703.1"/>
    </source>
</evidence>
<keyword evidence="2" id="KW-1185">Reference proteome</keyword>
<gene>
    <name evidence="1" type="ORF">IFM89_029953</name>
</gene>
<dbReference type="OrthoDB" id="1937665at2759"/>
<reference evidence="1 2" key="1">
    <citation type="submission" date="2020-10" db="EMBL/GenBank/DDBJ databases">
        <title>The Coptis chinensis genome and diversification of protoberbering-type alkaloids.</title>
        <authorList>
            <person name="Wang B."/>
            <person name="Shu S."/>
            <person name="Song C."/>
            <person name="Liu Y."/>
        </authorList>
    </citation>
    <scope>NUCLEOTIDE SEQUENCE [LARGE SCALE GENOMIC DNA]</scope>
    <source>
        <strain evidence="1">HL-2020</strain>
        <tissue evidence="1">Leaf</tissue>
    </source>
</reference>
<evidence type="ECO:0000313" key="2">
    <source>
        <dbReference type="Proteomes" id="UP000631114"/>
    </source>
</evidence>
<dbReference type="EMBL" id="JADFTS010000007">
    <property type="protein sequence ID" value="KAF9598703.1"/>
    <property type="molecule type" value="Genomic_DNA"/>
</dbReference>
<organism evidence="1 2">
    <name type="scientific">Coptis chinensis</name>
    <dbReference type="NCBI Taxonomy" id="261450"/>
    <lineage>
        <taxon>Eukaryota</taxon>
        <taxon>Viridiplantae</taxon>
        <taxon>Streptophyta</taxon>
        <taxon>Embryophyta</taxon>
        <taxon>Tracheophyta</taxon>
        <taxon>Spermatophyta</taxon>
        <taxon>Magnoliopsida</taxon>
        <taxon>Ranunculales</taxon>
        <taxon>Ranunculaceae</taxon>
        <taxon>Coptidoideae</taxon>
        <taxon>Coptis</taxon>
    </lineage>
</organism>
<protein>
    <submittedName>
        <fullName evidence="1">Uncharacterized protein</fullName>
    </submittedName>
</protein>
<dbReference type="AlphaFoldDB" id="A0A835LK88"/>
<name>A0A835LK88_9MAGN</name>
<sequence length="280" mass="31689">MALSPPPQALNQVCFISSYHSHGRSKAQMCLKKIIDFISSEKIKVHDKQVEEEVKVVSYGKRGCGIDLNLRLGPCLELLNNKGLSACSGVGEDDVEKVCDEIFTTNNNTCTTATTSTIVDKSSEGEYDPQEEEERVVVLVDSQTGEIESSAITNNNPSEIEIQETQEQVKLLEVEEEESKLSRKKEGYLDLLVEAARLISGNFENVDEEMKVETKVGNDDEKNWMLECYDDFEDISPVVRSKRGRTQVLPYRYRDSVLEPWKRLTKQRSSRVCSKPARIR</sequence>
<proteinExistence type="predicted"/>